<dbReference type="PRINTS" id="PR00364">
    <property type="entry name" value="DISEASERSIST"/>
</dbReference>
<dbReference type="SUPFAM" id="SSF52540">
    <property type="entry name" value="P-loop containing nucleoside triphosphate hydrolases"/>
    <property type="match status" value="1"/>
</dbReference>
<dbReference type="ExpressionAtlas" id="C6ZS35">
    <property type="expression patterns" value="baseline"/>
</dbReference>
<accession>C6ZS35</accession>
<evidence type="ECO:0000259" key="5">
    <source>
        <dbReference type="PROSITE" id="PS50104"/>
    </source>
</evidence>
<dbReference type="InterPro" id="IPR002182">
    <property type="entry name" value="NB-ARC"/>
</dbReference>
<dbReference type="SUPFAM" id="SSF52200">
    <property type="entry name" value="Toll/Interleukin receptor TIR domain"/>
    <property type="match status" value="1"/>
</dbReference>
<dbReference type="Gene3D" id="1.10.8.430">
    <property type="entry name" value="Helical domain of apoptotic protease-activating factors"/>
    <property type="match status" value="1"/>
</dbReference>
<dbReference type="InterPro" id="IPR027417">
    <property type="entry name" value="P-loop_NTPase"/>
</dbReference>
<dbReference type="EMBL" id="FJ014878">
    <property type="protein sequence ID" value="ACM89629.1"/>
    <property type="molecule type" value="mRNA"/>
</dbReference>
<organism evidence="6">
    <name type="scientific">Glycine max</name>
    <name type="common">Soybean</name>
    <name type="synonym">Glycine hispida</name>
    <dbReference type="NCBI Taxonomy" id="3847"/>
    <lineage>
        <taxon>Eukaryota</taxon>
        <taxon>Viridiplantae</taxon>
        <taxon>Streptophyta</taxon>
        <taxon>Embryophyta</taxon>
        <taxon>Tracheophyta</taxon>
        <taxon>Spermatophyta</taxon>
        <taxon>Magnoliopsida</taxon>
        <taxon>eudicotyledons</taxon>
        <taxon>Gunneridae</taxon>
        <taxon>Pentapetalae</taxon>
        <taxon>rosids</taxon>
        <taxon>fabids</taxon>
        <taxon>Fabales</taxon>
        <taxon>Fabaceae</taxon>
        <taxon>Papilionoideae</taxon>
        <taxon>50 kb inversion clade</taxon>
        <taxon>NPAAA clade</taxon>
        <taxon>indigoferoid/millettioid clade</taxon>
        <taxon>Phaseoleae</taxon>
        <taxon>Glycine</taxon>
        <taxon>Glycine subgen. Soja</taxon>
    </lineage>
</organism>
<dbReference type="PANTHER" id="PTHR11017:SF431">
    <property type="entry name" value="ADP-RIBOSYL CYCLASE_CYCLIC ADP-RIBOSE HYDROLASE"/>
    <property type="match status" value="1"/>
</dbReference>
<protein>
    <submittedName>
        <fullName evidence="6">Resistance protein</fullName>
    </submittedName>
</protein>
<evidence type="ECO:0000256" key="2">
    <source>
        <dbReference type="ARBA" id="ARBA00022737"/>
    </source>
</evidence>
<dbReference type="InterPro" id="IPR000157">
    <property type="entry name" value="TIR_dom"/>
</dbReference>
<dbReference type="AlphaFoldDB" id="C6ZS35"/>
<dbReference type="Pfam" id="PF23282">
    <property type="entry name" value="WHD_ROQ1"/>
    <property type="match status" value="1"/>
</dbReference>
<keyword evidence="3" id="KW-0611">Plant defense</keyword>
<dbReference type="PANTHER" id="PTHR11017">
    <property type="entry name" value="LEUCINE-RICH REPEAT-CONTAINING PROTEIN"/>
    <property type="match status" value="1"/>
</dbReference>
<dbReference type="Gene3D" id="3.80.10.10">
    <property type="entry name" value="Ribonuclease Inhibitor"/>
    <property type="match status" value="2"/>
</dbReference>
<evidence type="ECO:0000256" key="3">
    <source>
        <dbReference type="ARBA" id="ARBA00022821"/>
    </source>
</evidence>
<dbReference type="GO" id="GO:0007165">
    <property type="term" value="P:signal transduction"/>
    <property type="evidence" value="ECO:0007669"/>
    <property type="project" value="InterPro"/>
</dbReference>
<dbReference type="GO" id="GO:0006952">
    <property type="term" value="P:defense response"/>
    <property type="evidence" value="ECO:0007669"/>
    <property type="project" value="InterPro"/>
</dbReference>
<dbReference type="InterPro" id="IPR058192">
    <property type="entry name" value="WHD_ROQ1-like"/>
</dbReference>
<dbReference type="InterPro" id="IPR058546">
    <property type="entry name" value="RPS4B/Roq1-like_LRR"/>
</dbReference>
<dbReference type="SMART" id="SM00255">
    <property type="entry name" value="TIR"/>
    <property type="match status" value="1"/>
</dbReference>
<dbReference type="InterPro" id="IPR042197">
    <property type="entry name" value="Apaf_helical"/>
</dbReference>
<keyword evidence="4" id="KW-0520">NAD</keyword>
<dbReference type="SUPFAM" id="SSF52058">
    <property type="entry name" value="L domain-like"/>
    <property type="match status" value="1"/>
</dbReference>
<dbReference type="Gene3D" id="3.40.50.300">
    <property type="entry name" value="P-loop containing nucleotide triphosphate hydrolases"/>
    <property type="match status" value="1"/>
</dbReference>
<dbReference type="Pfam" id="PF01582">
    <property type="entry name" value="TIR"/>
    <property type="match status" value="1"/>
</dbReference>
<evidence type="ECO:0000256" key="4">
    <source>
        <dbReference type="ARBA" id="ARBA00023027"/>
    </source>
</evidence>
<keyword evidence="1" id="KW-0433">Leucine-rich repeat</keyword>
<evidence type="ECO:0000256" key="1">
    <source>
        <dbReference type="ARBA" id="ARBA00022614"/>
    </source>
</evidence>
<dbReference type="InterPro" id="IPR032675">
    <property type="entry name" value="LRR_dom_sf"/>
</dbReference>
<dbReference type="PROSITE" id="PS50104">
    <property type="entry name" value="TIR"/>
    <property type="match status" value="1"/>
</dbReference>
<evidence type="ECO:0000313" key="6">
    <source>
        <dbReference type="EMBL" id="ACM89629.1"/>
    </source>
</evidence>
<dbReference type="Pfam" id="PF00931">
    <property type="entry name" value="NB-ARC"/>
    <property type="match status" value="1"/>
</dbReference>
<reference evidence="6" key="1">
    <citation type="submission" date="2008-08" db="EMBL/GenBank/DDBJ databases">
        <title>Isolation of a candidate disease-resistance gene from soybean.</title>
        <authorList>
            <person name="Li W."/>
            <person name="Chang W."/>
            <person name="Han Y."/>
            <person name="Bao S."/>
        </authorList>
    </citation>
    <scope>NUCLEOTIDE SEQUENCE</scope>
</reference>
<sequence length="1001" mass="114185">MAVRSSSYDVFLSFRGEDTRHGFTGNLYNVLRERGIDTFIDDEELQKGHEITKALEEAIEKSKIFIIVLSENYASSSFCLNELTHILNFTKGKSDRSILPVFYKVDPSDVRYHRGSFGEALANHEKKLKSNYMEKLQIWKMALQQVSNFSGHHFQPDGDKYEYDFIKEIVESVPSKFNRNLLYVSDVLVGLKSPVLAVKSLLDVGADDVVHMVGIHGLGGVGKTTLAVAVYNSIACHFEACCFLENVRETSNKKGLESLQNILLSKTVGDMKIEVTNSREGTDIIKRKLKEKKVLLVLDDVNEHEQLQAIIDSPDWFGRGSRVIITTRDEQLLVLHNVKRTYKVRELNEKHALQLLTQKAFGLEKKVDPSYHDILNRAVTYASGLPLALKVIGSNLFGKSIEEWESVLDGYERSPDKSIYMTLKVSYDALNEDEKSIFLDIACCFKDYELAKVQDILYAHYGRSMKYDIGVLVEKSLINIHRSWYDKEVMRLHDLIEDVGKEIVRRESPKEPGKRSRLWSHEDIKEVLQEKKSVVNLTSLILDECDSLTEIPDVSCLSKLEKLSFKDCRNLFTIHPSVGLLGKLKILNAEGCPELKSFPPLKLTSLESLDLSYCSSLESFPEILGKMENITELDLSECPITKLPPSFRNLTRLQELELDHGPESADQLMDFDAATLISNICMMPELYDISARRLQWRLLPDDALKLTSVVCSSVHSLTLELSDELLPLFLSWFVNVENLRLEGSKCTVIPECIKECRFLSILILSGCDRLQEIRGIPPNLERFAATESPDLTSSSISMLLNQELHEAGHTDFSLPILKIPEWFECQSRGPSIFFWFRNEFPAITFCIVKSHFEAYSSDSLVLSVIINKKHEHKHDRFHDGCFSKTPSTSIFRLQMKDNLDEEISKSEWNHAEIVCNLSWDECGIHVLKEQSSMEDIRFTDPFRKRKNCCSEEVAVGGKKQRLVGSEVVETKFVEQQQHMGFLSHVWNWTLSLVMSRRSGNQ</sequence>
<feature type="domain" description="TIR" evidence="5">
    <location>
        <begin position="6"/>
        <end position="173"/>
    </location>
</feature>
<dbReference type="Pfam" id="PF23286">
    <property type="entry name" value="LRR_13"/>
    <property type="match status" value="1"/>
</dbReference>
<dbReference type="FunFam" id="3.40.50.10140:FF:000007">
    <property type="entry name" value="Disease resistance protein (TIR-NBS-LRR class)"/>
    <property type="match status" value="1"/>
</dbReference>
<dbReference type="GO" id="GO:0043531">
    <property type="term" value="F:ADP binding"/>
    <property type="evidence" value="ECO:0007669"/>
    <property type="project" value="InterPro"/>
</dbReference>
<dbReference type="Gene3D" id="3.40.50.10140">
    <property type="entry name" value="Toll/interleukin-1 receptor homology (TIR) domain"/>
    <property type="match status" value="1"/>
</dbReference>
<proteinExistence type="evidence at transcript level"/>
<name>C6ZS35_SOYBN</name>
<keyword evidence="2" id="KW-0677">Repeat</keyword>
<dbReference type="InterPro" id="IPR035897">
    <property type="entry name" value="Toll_tir_struct_dom_sf"/>
</dbReference>
<dbReference type="InterPro" id="IPR044974">
    <property type="entry name" value="Disease_R_plants"/>
</dbReference>